<organism evidence="1 2">
    <name type="scientific">Entomospira entomophila</name>
    <dbReference type="NCBI Taxonomy" id="2719988"/>
    <lineage>
        <taxon>Bacteria</taxon>
        <taxon>Pseudomonadati</taxon>
        <taxon>Spirochaetota</taxon>
        <taxon>Spirochaetia</taxon>
        <taxon>Spirochaetales</taxon>
        <taxon>Spirochaetaceae</taxon>
        <taxon>Entomospira</taxon>
    </lineage>
</organism>
<keyword evidence="2" id="KW-1185">Reference proteome</keyword>
<evidence type="ECO:0000313" key="1">
    <source>
        <dbReference type="EMBL" id="NIZ41397.1"/>
    </source>
</evidence>
<dbReference type="AlphaFoldDB" id="A0A968GAA0"/>
<dbReference type="EMBL" id="JAATLJ010000003">
    <property type="protein sequence ID" value="NIZ41397.1"/>
    <property type="molecule type" value="Genomic_DNA"/>
</dbReference>
<dbReference type="RefSeq" id="WP_167701019.1">
    <property type="nucleotide sequence ID" value="NZ_CP118176.1"/>
</dbReference>
<accession>A0A968GAA0</accession>
<comment type="caution">
    <text evidence="1">The sequence shown here is derived from an EMBL/GenBank/DDBJ whole genome shotgun (WGS) entry which is preliminary data.</text>
</comment>
<gene>
    <name evidence="1" type="ORF">HCT14_07745</name>
</gene>
<dbReference type="Proteomes" id="UP000711995">
    <property type="component" value="Unassembled WGS sequence"/>
</dbReference>
<proteinExistence type="predicted"/>
<name>A0A968GAA0_9SPIO</name>
<evidence type="ECO:0000313" key="2">
    <source>
        <dbReference type="Proteomes" id="UP000711995"/>
    </source>
</evidence>
<sequence>MNHNDNSSLWRSRPLRAYAYALPEDHPYPSVDQIIPIIQKDPRSDDQLADELRLPIQMIRHYRQLLGSPSDPKHDSNQSSLHAGLEALQQQYDAIVHMHYHNVYRAEHLKGRYLESLCQQMQDDQPLRPCDLAFIKHASKVEY</sequence>
<reference evidence="1 2" key="1">
    <citation type="submission" date="2020-03" db="EMBL/GenBank/DDBJ databases">
        <title>Spirochaetal bacteria isolated from arthropods constitute a novel genus Entomospira genus novum within the order Spirochaetales.</title>
        <authorList>
            <person name="Grana-Miraglia L."/>
            <person name="Sikutova S."/>
            <person name="Fingerle V."/>
            <person name="Sing A."/>
            <person name="Castillo-Ramirez S."/>
            <person name="Margos G."/>
            <person name="Rudolf I."/>
        </authorList>
    </citation>
    <scope>NUCLEOTIDE SEQUENCE [LARGE SCALE GENOMIC DNA]</scope>
    <source>
        <strain evidence="1 2">BR193</strain>
    </source>
</reference>
<protein>
    <submittedName>
        <fullName evidence="1">Uncharacterized protein</fullName>
    </submittedName>
</protein>